<keyword evidence="6 9" id="KW-0460">Magnesium</keyword>
<comment type="subunit">
    <text evidence="9">Homodimer.</text>
</comment>
<evidence type="ECO:0000313" key="11">
    <source>
        <dbReference type="EMBL" id="MBT1172119.1"/>
    </source>
</evidence>
<keyword evidence="9" id="KW-0963">Cytoplasm</keyword>
<dbReference type="PRINTS" id="PR00990">
    <property type="entry name" value="RIBOKINASE"/>
</dbReference>
<keyword evidence="1 9" id="KW-0808">Transferase</keyword>
<comment type="cofactor">
    <cofactor evidence="9">
        <name>Mg(2+)</name>
        <dbReference type="ChEBI" id="CHEBI:18420"/>
    </cofactor>
    <text evidence="9">Requires a divalent cation, most likely magnesium in vivo, as an electrophilic catalyst to aid phosphoryl group transfer. It is the chelate of the metal and the nucleotide that is the actual substrate.</text>
</comment>
<dbReference type="Gene3D" id="3.40.1190.20">
    <property type="match status" value="1"/>
</dbReference>
<evidence type="ECO:0000256" key="9">
    <source>
        <dbReference type="HAMAP-Rule" id="MF_01987"/>
    </source>
</evidence>
<evidence type="ECO:0000256" key="6">
    <source>
        <dbReference type="ARBA" id="ARBA00022842"/>
    </source>
</evidence>
<feature type="binding site" evidence="9">
    <location>
        <position position="302"/>
    </location>
    <ligand>
        <name>K(+)</name>
        <dbReference type="ChEBI" id="CHEBI:29103"/>
    </ligand>
</feature>
<keyword evidence="8 9" id="KW-0119">Carbohydrate metabolism</keyword>
<feature type="binding site" evidence="9">
    <location>
        <position position="268"/>
    </location>
    <ligand>
        <name>K(+)</name>
        <dbReference type="ChEBI" id="CHEBI:29103"/>
    </ligand>
</feature>
<dbReference type="InterPro" id="IPR011877">
    <property type="entry name" value="Ribokinase"/>
</dbReference>
<feature type="binding site" evidence="9">
    <location>
        <position position="307"/>
    </location>
    <ligand>
        <name>K(+)</name>
        <dbReference type="ChEBI" id="CHEBI:29103"/>
    </ligand>
</feature>
<keyword evidence="2 9" id="KW-0479">Metal-binding</keyword>
<comment type="caution">
    <text evidence="9">Lacks conserved residue(s) required for the propagation of feature annotation.</text>
</comment>
<comment type="similarity">
    <text evidence="9">Belongs to the carbohydrate kinase PfkB family. Ribokinase subfamily.</text>
</comment>
<keyword evidence="3 9" id="KW-0547">Nucleotide-binding</keyword>
<dbReference type="RefSeq" id="WP_214357550.1">
    <property type="nucleotide sequence ID" value="NZ_JAFEJS010000001.1"/>
</dbReference>
<protein>
    <recommendedName>
        <fullName evidence="9">Ribokinase</fullName>
        <shortName evidence="9">RK</shortName>
        <ecNumber evidence="9">2.7.1.15</ecNumber>
    </recommendedName>
</protein>
<feature type="binding site" evidence="9">
    <location>
        <position position="266"/>
    </location>
    <ligand>
        <name>K(+)</name>
        <dbReference type="ChEBI" id="CHEBI:29103"/>
    </ligand>
</feature>
<comment type="caution">
    <text evidence="11">The sequence shown here is derived from an EMBL/GenBank/DDBJ whole genome shotgun (WGS) entry which is preliminary data.</text>
</comment>
<accession>A0ABS5UMJ6</accession>
<feature type="binding site" evidence="9">
    <location>
        <begin position="26"/>
        <end position="28"/>
    </location>
    <ligand>
        <name>substrate</name>
    </ligand>
</feature>
<gene>
    <name evidence="9" type="primary">rbsK</name>
    <name evidence="11" type="ORF">JS528_01840</name>
</gene>
<keyword evidence="7 9" id="KW-0630">Potassium</keyword>
<evidence type="ECO:0000256" key="4">
    <source>
        <dbReference type="ARBA" id="ARBA00022777"/>
    </source>
</evidence>
<feature type="domain" description="Carbohydrate kinase PfkB" evidence="10">
    <location>
        <begin position="19"/>
        <end position="311"/>
    </location>
</feature>
<comment type="catalytic activity">
    <reaction evidence="9">
        <text>D-ribose + ATP = D-ribose 5-phosphate + ADP + H(+)</text>
        <dbReference type="Rhea" id="RHEA:13697"/>
        <dbReference type="ChEBI" id="CHEBI:15378"/>
        <dbReference type="ChEBI" id="CHEBI:30616"/>
        <dbReference type="ChEBI" id="CHEBI:47013"/>
        <dbReference type="ChEBI" id="CHEBI:78346"/>
        <dbReference type="ChEBI" id="CHEBI:456216"/>
        <dbReference type="EC" id="2.7.1.15"/>
    </reaction>
</comment>
<dbReference type="Proteomes" id="UP000773064">
    <property type="component" value="Unassembled WGS sequence"/>
</dbReference>
<evidence type="ECO:0000256" key="1">
    <source>
        <dbReference type="ARBA" id="ARBA00022679"/>
    </source>
</evidence>
<feature type="binding site" evidence="9">
    <location>
        <begin position="54"/>
        <end position="58"/>
    </location>
    <ligand>
        <name>substrate</name>
    </ligand>
</feature>
<keyword evidence="5 9" id="KW-0067">ATP-binding</keyword>
<evidence type="ECO:0000256" key="2">
    <source>
        <dbReference type="ARBA" id="ARBA00022723"/>
    </source>
</evidence>
<feature type="active site" description="Proton acceptor" evidence="9">
    <location>
        <position position="272"/>
    </location>
</feature>
<feature type="binding site" evidence="9">
    <location>
        <begin position="271"/>
        <end position="272"/>
    </location>
    <ligand>
        <name>ATP</name>
        <dbReference type="ChEBI" id="CHEBI:30616"/>
    </ligand>
</feature>
<keyword evidence="4 9" id="KW-0418">Kinase</keyword>
<organism evidence="11 12">
    <name type="scientific">Bifidobacterium santillanense</name>
    <dbReference type="NCBI Taxonomy" id="2809028"/>
    <lineage>
        <taxon>Bacteria</taxon>
        <taxon>Bacillati</taxon>
        <taxon>Actinomycetota</taxon>
        <taxon>Actinomycetes</taxon>
        <taxon>Bifidobacteriales</taxon>
        <taxon>Bifidobacteriaceae</taxon>
        <taxon>Bifidobacterium</taxon>
    </lineage>
</organism>
<keyword evidence="12" id="KW-1185">Reference proteome</keyword>
<comment type="subcellular location">
    <subcellularLocation>
        <location evidence="9">Cytoplasm</location>
    </subcellularLocation>
</comment>
<dbReference type="CDD" id="cd01174">
    <property type="entry name" value="ribokinase"/>
    <property type="match status" value="1"/>
</dbReference>
<evidence type="ECO:0000259" key="10">
    <source>
        <dbReference type="Pfam" id="PF00294"/>
    </source>
</evidence>
<dbReference type="EC" id="2.7.1.15" evidence="9"/>
<evidence type="ECO:0000256" key="3">
    <source>
        <dbReference type="ARBA" id="ARBA00022741"/>
    </source>
</evidence>
<evidence type="ECO:0000256" key="5">
    <source>
        <dbReference type="ARBA" id="ARBA00022840"/>
    </source>
</evidence>
<comment type="function">
    <text evidence="9">Catalyzes the phosphorylation of ribose at O-5 in a reaction requiring ATP and magnesium. The resulting D-ribose-5-phosphate can then be used either for sythesis of nucleotides, histidine, and tryptophan, or as a component of the pentose phosphate pathway.</text>
</comment>
<feature type="binding site" evidence="9">
    <location>
        <position position="272"/>
    </location>
    <ligand>
        <name>substrate</name>
    </ligand>
</feature>
<dbReference type="InterPro" id="IPR002139">
    <property type="entry name" value="Ribo/fructo_kinase"/>
</dbReference>
<evidence type="ECO:0000313" key="12">
    <source>
        <dbReference type="Proteomes" id="UP000773064"/>
    </source>
</evidence>
<dbReference type="InterPro" id="IPR029056">
    <property type="entry name" value="Ribokinase-like"/>
</dbReference>
<dbReference type="PANTHER" id="PTHR10584:SF166">
    <property type="entry name" value="RIBOKINASE"/>
    <property type="match status" value="1"/>
</dbReference>
<dbReference type="HAMAP" id="MF_01987">
    <property type="entry name" value="Ribokinase"/>
    <property type="match status" value="1"/>
</dbReference>
<evidence type="ECO:0000256" key="8">
    <source>
        <dbReference type="ARBA" id="ARBA00023277"/>
    </source>
</evidence>
<reference evidence="11 12" key="1">
    <citation type="journal article" date="2021" name="Environ. Microbiol.">
        <title>Genetic insights into the dark matter of the mammalian gut microbiota through targeted genome reconstruction.</title>
        <authorList>
            <person name="Lugli G.A."/>
            <person name="Alessandri G."/>
            <person name="Milani C."/>
            <person name="Viappiani A."/>
            <person name="Fontana F."/>
            <person name="Tarracchini C."/>
            <person name="Mancabelli L."/>
            <person name="Argentini C."/>
            <person name="Ruiz L."/>
            <person name="Margolles A."/>
            <person name="van Sinderen D."/>
            <person name="Turroni F."/>
            <person name="Ventura M."/>
        </authorList>
    </citation>
    <scope>NUCLEOTIDE SEQUENCE [LARGE SCALE GENOMIC DNA]</scope>
    <source>
        <strain evidence="11 12">MA2</strain>
    </source>
</reference>
<proteinExistence type="inferred from homology"/>
<feature type="binding site" evidence="9">
    <location>
        <position position="154"/>
    </location>
    <ligand>
        <name>substrate</name>
    </ligand>
</feature>
<dbReference type="SUPFAM" id="SSF53613">
    <property type="entry name" value="Ribokinase-like"/>
    <property type="match status" value="1"/>
</dbReference>
<dbReference type="PANTHER" id="PTHR10584">
    <property type="entry name" value="SUGAR KINASE"/>
    <property type="match status" value="1"/>
</dbReference>
<feature type="binding site" evidence="9">
    <location>
        <position position="199"/>
    </location>
    <ligand>
        <name>ATP</name>
        <dbReference type="ChEBI" id="CHEBI:30616"/>
    </ligand>
</feature>
<comment type="pathway">
    <text evidence="9">Carbohydrate metabolism; D-ribose degradation; D-ribose 5-phosphate from beta-D-ribopyranose: step 2/2.</text>
</comment>
<evidence type="ECO:0000256" key="7">
    <source>
        <dbReference type="ARBA" id="ARBA00022958"/>
    </source>
</evidence>
<dbReference type="InterPro" id="IPR011611">
    <property type="entry name" value="PfkB_dom"/>
</dbReference>
<dbReference type="Pfam" id="PF00294">
    <property type="entry name" value="PfkB"/>
    <property type="match status" value="1"/>
</dbReference>
<feature type="binding site" evidence="9">
    <location>
        <begin position="240"/>
        <end position="245"/>
    </location>
    <ligand>
        <name>ATP</name>
        <dbReference type="ChEBI" id="CHEBI:30616"/>
    </ligand>
</feature>
<name>A0ABS5UMJ6_9BIFI</name>
<comment type="activity regulation">
    <text evidence="9">Activated by a monovalent cation that binds near, but not in, the active site. The most likely occupant of the site in vivo is potassium. Ion binding induces a conformational change that may alter substrate affinity.</text>
</comment>
<sequence length="326" mass="33547">MPDVVCERLMSLGQAEGTVAVVGSMNADYTITTRRLPEPGETVKGGALRILPGGKGANQAAAAARLGANVCMYGAVGDDANAEFLLSKLDDAGVDTSEILHTEGASGTTVITVDADGENTIVYSPGSNGKVSAGYVQSHRDGLTEASVLGLCLESPMTTVIAAAEAAHADGVAVLLNESPFTPELPHELVEATDILLVNEHEAAQLLELDPPEGGDWGELDWSDVVERFADYGFDQAIVTLGAGGSIVIDDGRWHRVSAAKVDAVDTTGCGDSFMGTVLAGLAAGYTLLQSAQIASYVAAFAATKLGAQSSFGSAHEVAEYFAPPF</sequence>
<dbReference type="EMBL" id="JAFEJS010000001">
    <property type="protein sequence ID" value="MBT1172119.1"/>
    <property type="molecule type" value="Genomic_DNA"/>
</dbReference>
<feature type="binding site" evidence="9">
    <location>
        <position position="311"/>
    </location>
    <ligand>
        <name>K(+)</name>
        <dbReference type="ChEBI" id="CHEBI:29103"/>
    </ligand>
</feature>
<feature type="binding site" evidence="9">
    <location>
        <position position="305"/>
    </location>
    <ligand>
        <name>K(+)</name>
        <dbReference type="ChEBI" id="CHEBI:29103"/>
    </ligand>
</feature>